<sequence length="69" mass="7820">MCLDNSGSLHKFRSKPCQPFWERIRKLEGAEATDYLLLLLLLLRVFPFSTRIRGSSSPAASVLLQIART</sequence>
<evidence type="ECO:0000313" key="1">
    <source>
        <dbReference type="EMBL" id="RRT75425.1"/>
    </source>
</evidence>
<dbReference type="EMBL" id="AMZH03002485">
    <property type="protein sequence ID" value="RRT75425.1"/>
    <property type="molecule type" value="Genomic_DNA"/>
</dbReference>
<protein>
    <submittedName>
        <fullName evidence="1">Uncharacterized protein</fullName>
    </submittedName>
</protein>
<proteinExistence type="predicted"/>
<organism evidence="1 2">
    <name type="scientific">Ensete ventricosum</name>
    <name type="common">Abyssinian banana</name>
    <name type="synonym">Musa ensete</name>
    <dbReference type="NCBI Taxonomy" id="4639"/>
    <lineage>
        <taxon>Eukaryota</taxon>
        <taxon>Viridiplantae</taxon>
        <taxon>Streptophyta</taxon>
        <taxon>Embryophyta</taxon>
        <taxon>Tracheophyta</taxon>
        <taxon>Spermatophyta</taxon>
        <taxon>Magnoliopsida</taxon>
        <taxon>Liliopsida</taxon>
        <taxon>Zingiberales</taxon>
        <taxon>Musaceae</taxon>
        <taxon>Ensete</taxon>
    </lineage>
</organism>
<reference evidence="1 2" key="1">
    <citation type="journal article" date="2014" name="Agronomy (Basel)">
        <title>A Draft Genome Sequence for Ensete ventricosum, the Drought-Tolerant Tree Against Hunger.</title>
        <authorList>
            <person name="Harrison J."/>
            <person name="Moore K.A."/>
            <person name="Paszkiewicz K."/>
            <person name="Jones T."/>
            <person name="Grant M."/>
            <person name="Ambacheew D."/>
            <person name="Muzemil S."/>
            <person name="Studholme D.J."/>
        </authorList>
    </citation>
    <scope>NUCLEOTIDE SEQUENCE [LARGE SCALE GENOMIC DNA]</scope>
</reference>
<evidence type="ECO:0000313" key="2">
    <source>
        <dbReference type="Proteomes" id="UP000287651"/>
    </source>
</evidence>
<gene>
    <name evidence="1" type="ORF">B296_00024355</name>
</gene>
<name>A0A444F4Q6_ENSVE</name>
<dbReference type="Proteomes" id="UP000287651">
    <property type="component" value="Unassembled WGS sequence"/>
</dbReference>
<accession>A0A444F4Q6</accession>
<comment type="caution">
    <text evidence="1">The sequence shown here is derived from an EMBL/GenBank/DDBJ whole genome shotgun (WGS) entry which is preliminary data.</text>
</comment>
<dbReference type="AlphaFoldDB" id="A0A444F4Q6"/>